<dbReference type="GeneID" id="65562186"/>
<dbReference type="KEGG" id="sshi:J5U23_00580"/>
<protein>
    <submittedName>
        <fullName evidence="1">Uncharacterized protein</fullName>
    </submittedName>
</protein>
<gene>
    <name evidence="1" type="ORF">J5U23_00580</name>
</gene>
<proteinExistence type="predicted"/>
<dbReference type="OrthoDB" id="35521at2157"/>
<dbReference type="EMBL" id="CP077717">
    <property type="protein sequence ID" value="QXJ27713.1"/>
    <property type="molecule type" value="Genomic_DNA"/>
</dbReference>
<dbReference type="AlphaFoldDB" id="A0A8F5BM64"/>
<name>A0A8F5BM64_SACSH</name>
<sequence>MKIVEKVKLDKLDSCGSRSPLSIMLDVIRKIKECDEGVEILINDYDWLLSLRYVLKINDLKMKIEEKGKEDNFLKLEVSRDCT</sequence>
<evidence type="ECO:0000313" key="2">
    <source>
        <dbReference type="Proteomes" id="UP000694018"/>
    </source>
</evidence>
<accession>A0A8F5BM64</accession>
<dbReference type="RefSeq" id="WP_218259409.1">
    <property type="nucleotide sequence ID" value="NZ_CP077717.1"/>
</dbReference>
<reference evidence="1" key="1">
    <citation type="journal article" date="2021" name="Environ. Microbiol.">
        <title>New insights into the diversity and evolution of the archaeal mobilome from three complete genomes of Saccharolobus shibatae.</title>
        <authorList>
            <person name="Medvedeva S."/>
            <person name="Brandt D."/>
            <person name="Cvirkaite-Krupovic V."/>
            <person name="Liu Y."/>
            <person name="Severinov K."/>
            <person name="Ishino S."/>
            <person name="Ishino Y."/>
            <person name="Prangishvili D."/>
            <person name="Kalinowski J."/>
            <person name="Krupovic M."/>
        </authorList>
    </citation>
    <scope>NUCLEOTIDE SEQUENCE</scope>
    <source>
        <strain evidence="1">B12</strain>
    </source>
</reference>
<organism evidence="1 2">
    <name type="scientific">Saccharolobus shibatae (strain ATCC 51178 / DSM 5389 / JCM 8931 / NBRC 15437 / B12)</name>
    <name type="common">Sulfolobus shibatae</name>
    <dbReference type="NCBI Taxonomy" id="523848"/>
    <lineage>
        <taxon>Archaea</taxon>
        <taxon>Thermoproteota</taxon>
        <taxon>Thermoprotei</taxon>
        <taxon>Sulfolobales</taxon>
        <taxon>Sulfolobaceae</taxon>
        <taxon>Saccharolobus</taxon>
    </lineage>
</organism>
<evidence type="ECO:0000313" key="1">
    <source>
        <dbReference type="EMBL" id="QXJ27713.1"/>
    </source>
</evidence>
<dbReference type="Proteomes" id="UP000694018">
    <property type="component" value="Chromosome"/>
</dbReference>